<name>K1L070_CECL9</name>
<dbReference type="AlphaFoldDB" id="K1L070"/>
<reference evidence="1 2" key="1">
    <citation type="journal article" date="2012" name="J. Bacteriol.">
        <title>Draft Genome Sequence of Cecembia lonarensis Strain LW9T, Isolated from Lonar Lake, a Haloalkaline Lake in India.</title>
        <authorList>
            <person name="Shivaji S."/>
            <person name="Ara S."/>
            <person name="Singh A."/>
            <person name="Pinnaka A.K."/>
        </authorList>
    </citation>
    <scope>NUCLEOTIDE SEQUENCE [LARGE SCALE GENOMIC DNA]</scope>
    <source>
        <strain evidence="1 2">LW9</strain>
    </source>
</reference>
<keyword evidence="2" id="KW-1185">Reference proteome</keyword>
<organism evidence="1 2">
    <name type="scientific">Cecembia lonarensis (strain CCUG 58316 / KCTC 22772 / LW9)</name>
    <dbReference type="NCBI Taxonomy" id="1225176"/>
    <lineage>
        <taxon>Bacteria</taxon>
        <taxon>Pseudomonadati</taxon>
        <taxon>Bacteroidota</taxon>
        <taxon>Cytophagia</taxon>
        <taxon>Cytophagales</taxon>
        <taxon>Cyclobacteriaceae</taxon>
        <taxon>Cecembia</taxon>
    </lineage>
</organism>
<dbReference type="PATRIC" id="fig|1225176.3.peg.1763"/>
<evidence type="ECO:0000313" key="2">
    <source>
        <dbReference type="Proteomes" id="UP000004478"/>
    </source>
</evidence>
<comment type="caution">
    <text evidence="1">The sequence shown here is derived from an EMBL/GenBank/DDBJ whole genome shotgun (WGS) entry which is preliminary data.</text>
</comment>
<protein>
    <submittedName>
        <fullName evidence="1">Uncharacterized protein</fullName>
    </submittedName>
</protein>
<proteinExistence type="predicted"/>
<accession>K1L070</accession>
<dbReference type="Proteomes" id="UP000004478">
    <property type="component" value="Unassembled WGS sequence"/>
</dbReference>
<sequence length="633" mass="72635">MVNMDFNELIDLEVPGVSGFENSIRSELIVKNLNFSLPDFPHQVKNANITAALEKGDLFLEKAAFGILDSDFLFSGKVQNFPSIFHGEDLRVKADLKASSKQIDLEGMFSHDSTMWKDVISDFEIKLAFESTGKELKDYVHLPKGEFFIDDFHAKLKNYPHAFHDFHADVIIGDNDLAVIDFTGEIDKTDFHFTGKLQNYSKWFQDHPRGKSIFEFDLLSNHLAVSDLLTYAGENYLPADYQNEEVDKLKLKGNLELVFDSAFQSADLWLTHLEGQMKIHPLKLEKFKGRIHYEKDYLTLENFQGSMGISDFEIQLGYAMGEESEINQPKNYFHLTSDRLDLDALMGFDGLDKENKHEDAFNIFEIPFTELDFSASIKKFNYHTFWLDDFLLKGRTNTNHYVYLDTLGLKAADGTLGIKGYFNGSDPNEIYFHSTLVADKLDLDKLLFKFENFGQDYMVNENLQGLVSGTIVSKFLVYPDLTPIIDRSEAKMDLTVYQGRLVNFGPLQAMSDYFKDRNLRNVRFDTLSNTFELKEGILNIPKMNINSSLGFIEVSGKQSLDMKMEYFLRIPLGLVTQVGFRSLFEGKGREEIDPEQEDSIVFRDQNRRVRFVNVTMRGTPDDYEVGLGRDRGN</sequence>
<dbReference type="EMBL" id="AMGM01000019">
    <property type="protein sequence ID" value="EKB49745.1"/>
    <property type="molecule type" value="Genomic_DNA"/>
</dbReference>
<evidence type="ECO:0000313" key="1">
    <source>
        <dbReference type="EMBL" id="EKB49745.1"/>
    </source>
</evidence>
<gene>
    <name evidence="1" type="ORF">B879_01652</name>
</gene>